<evidence type="ECO:0000256" key="2">
    <source>
        <dbReference type="SAM" id="MobiDB-lite"/>
    </source>
</evidence>
<accession>A0ABW2XDE4</accession>
<evidence type="ECO:0008006" key="5">
    <source>
        <dbReference type="Google" id="ProtNLM"/>
    </source>
</evidence>
<sequence>MSRDESAGDGVRRPRLVTRPRVAPGPLRDLKDLLYELYLEAGAPSLDDIARDVLDDDDLAGAPTRATIGRIIGSPDPPAAQADTVAVATVLARLAGWDGQDAARRVRKLWVQARMEPPIGTPITELDDPFALEVHRPVELDASAGLPVLPAYVPREHDRRLAEVVGGVLSGRSAMAVLVGGSSTGKTRACWEAVQGLPDGWRLWHPFAPTRLDAALAELAKVGPRTVVWLNETQLYLHTPGSDTGERVAAALHALLTDRTRAPVLVLGTLWPQHWDALTRPAPVGGAATPSRASILLAGTDIPVPESFTAEALLDLRQAAAGDARLAAAEEEAENGQVTQYLAGVPELLTRYRNARAPVRALIHAAMDARRLGHGLALPRALLEAAAPGYLTDLEWDALEPGWLDEALAYTAAPCKGVRGPLTRIRPRAPGTSEEPPRYRLSDYLEQIGRRDRIDLCPPATFWEAAITSADAGSCEPLSLEAQSRGLLRYAALLHRRAAHAGDAWSARNLLVLLHSIDPGTVAAEAERLVPHLDLTDASAVASFIDLLREVDAGTALSLLWDRDPAAHADVSNVLDVTVLLDALRRADRRDELDRLLARDAAAHADMTNMSIVGSLVRALSDASAGEAMDALLDRSPEVRAAWEAAPHGFTADPWHLTSQIPAPDAVTASLRFDEGVLFDEEAFVSLLSALRQAGEDLAVRPAPQVPQHENEDAWSHDDPWSDDDFSAGHPRLPTLPRSDDGSIAELLASPSDKDFAPYRFPADDVIEVMDVAEKGDEEAAVAHAREVDLKDALTVGWYLDSFSLVGAREALVALAQRYPEVHASLDDLPAAAFLVATLRKIGAPGRADALLRRLLDADVTDLAQFAMALRVLRDQNEHDSLAAMLGKVTAIPVTDFHGAVRLAKALNLLDAHDEARRLLERDLEALVDDLYGGAFLLGVLHGLGARKRVDALLQRLTPMVLADPLRRAGLVVLLHEIGESERAAALAPGVADAGLFYIVKRALPDWEDRYRYGREPDGSASGPWDLP</sequence>
<feature type="compositionally biased region" description="Basic and acidic residues" evidence="2">
    <location>
        <begin position="1"/>
        <end position="12"/>
    </location>
</feature>
<organism evidence="3 4">
    <name type="scientific">Actinomadura fibrosa</name>
    <dbReference type="NCBI Taxonomy" id="111802"/>
    <lineage>
        <taxon>Bacteria</taxon>
        <taxon>Bacillati</taxon>
        <taxon>Actinomycetota</taxon>
        <taxon>Actinomycetes</taxon>
        <taxon>Streptosporangiales</taxon>
        <taxon>Thermomonosporaceae</taxon>
        <taxon>Actinomadura</taxon>
    </lineage>
</organism>
<proteinExistence type="predicted"/>
<name>A0ABW2XDE4_9ACTN</name>
<feature type="region of interest" description="Disordered" evidence="2">
    <location>
        <begin position="1"/>
        <end position="22"/>
    </location>
</feature>
<feature type="compositionally biased region" description="Basic and acidic residues" evidence="2">
    <location>
        <begin position="709"/>
        <end position="720"/>
    </location>
</feature>
<gene>
    <name evidence="3" type="ORF">ACFQZM_02090</name>
</gene>
<feature type="region of interest" description="Disordered" evidence="2">
    <location>
        <begin position="702"/>
        <end position="743"/>
    </location>
</feature>
<feature type="coiled-coil region" evidence="1">
    <location>
        <begin position="903"/>
        <end position="930"/>
    </location>
</feature>
<keyword evidence="4" id="KW-1185">Reference proteome</keyword>
<comment type="caution">
    <text evidence="3">The sequence shown here is derived from an EMBL/GenBank/DDBJ whole genome shotgun (WGS) entry which is preliminary data.</text>
</comment>
<reference evidence="4" key="1">
    <citation type="journal article" date="2019" name="Int. J. Syst. Evol. Microbiol.">
        <title>The Global Catalogue of Microorganisms (GCM) 10K type strain sequencing project: providing services to taxonomists for standard genome sequencing and annotation.</title>
        <authorList>
            <consortium name="The Broad Institute Genomics Platform"/>
            <consortium name="The Broad Institute Genome Sequencing Center for Infectious Disease"/>
            <person name="Wu L."/>
            <person name="Ma J."/>
        </authorList>
    </citation>
    <scope>NUCLEOTIDE SEQUENCE [LARGE SCALE GENOMIC DNA]</scope>
    <source>
        <strain evidence="4">JCM 9371</strain>
    </source>
</reference>
<dbReference type="RefSeq" id="WP_131759029.1">
    <property type="nucleotide sequence ID" value="NZ_CAACUY010000066.1"/>
</dbReference>
<evidence type="ECO:0000256" key="1">
    <source>
        <dbReference type="SAM" id="Coils"/>
    </source>
</evidence>
<protein>
    <recommendedName>
        <fullName evidence="5">ATP-binding protein</fullName>
    </recommendedName>
</protein>
<keyword evidence="1" id="KW-0175">Coiled coil</keyword>
<evidence type="ECO:0000313" key="3">
    <source>
        <dbReference type="EMBL" id="MFD0683273.1"/>
    </source>
</evidence>
<dbReference type="EMBL" id="JBHTGP010000001">
    <property type="protein sequence ID" value="MFD0683273.1"/>
    <property type="molecule type" value="Genomic_DNA"/>
</dbReference>
<dbReference type="Proteomes" id="UP001597063">
    <property type="component" value="Unassembled WGS sequence"/>
</dbReference>
<evidence type="ECO:0000313" key="4">
    <source>
        <dbReference type="Proteomes" id="UP001597063"/>
    </source>
</evidence>